<evidence type="ECO:0000256" key="4">
    <source>
        <dbReference type="ARBA" id="ARBA00022989"/>
    </source>
</evidence>
<keyword evidence="8" id="KW-0614">Plasmid</keyword>
<geneLocation type="plasmid" evidence="8">
    <name>pEU30</name>
</geneLocation>
<feature type="region of interest" description="Disordered" evidence="6">
    <location>
        <begin position="171"/>
        <end position="200"/>
    </location>
</feature>
<keyword evidence="5 7" id="KW-0472">Membrane</keyword>
<sequence>MEASKQEGNGITQAAGTLPGRGTEGQGDFSLKPAARKKGSIKLVIIIVVGFLGLAALLIGLLAYFVLRNPDGEAPVDETKVKAAPLLQNGRNADNAMTDTMGRLSEVAKKEKEKQAQAFDSAPVTTQPAPPSQEINTAGSAVMGSTTYASMSETQAQPGSAPTGKHVYTYQPVDSSGMSSGSGGGLGASSSTGGGDQDNKLKAFINADPAEMARNLINATEGAGNGGSGGLSGGNSGGSLLDSLNGTQYGATVAKVAPAGKYRLKKYTSFQCALINGIRTDYPGFTKCSLTMPLYSADGSVILARAGAELHGEQKVEMKAGRSSVFTSWTELETSLAGSNQTVLTLLNGLGTDAMGRSGTDAEIDNHWGQKIGGALMLSTFQDAITNYSKRLGGGDNGSNNYSNTENTTEDMASKVLDANINIASTGYVEPGTVINVIVAQDIDFSRVYTTRN</sequence>
<feature type="compositionally biased region" description="Polar residues" evidence="6">
    <location>
        <begin position="1"/>
        <end position="15"/>
    </location>
</feature>
<evidence type="ECO:0000313" key="8">
    <source>
        <dbReference type="EMBL" id="AAQ97960.1"/>
    </source>
</evidence>
<keyword evidence="3 7" id="KW-0812">Transmembrane</keyword>
<feature type="transmembrane region" description="Helical" evidence="7">
    <location>
        <begin position="43"/>
        <end position="67"/>
    </location>
</feature>
<protein>
    <submittedName>
        <fullName evidence="8">VirB10</fullName>
    </submittedName>
</protein>
<comment type="similarity">
    <text evidence="2">Belongs to the TrbI/VirB10 family.</text>
</comment>
<dbReference type="EMBL" id="AY422215">
    <property type="protein sequence ID" value="AAQ97960.1"/>
    <property type="molecule type" value="Genomic_DNA"/>
</dbReference>
<gene>
    <name evidence="8" type="primary">virB10</name>
</gene>
<evidence type="ECO:0000256" key="2">
    <source>
        <dbReference type="ARBA" id="ARBA00010265"/>
    </source>
</evidence>
<keyword evidence="4 7" id="KW-1133">Transmembrane helix</keyword>
<evidence type="ECO:0000256" key="7">
    <source>
        <dbReference type="SAM" id="Phobius"/>
    </source>
</evidence>
<evidence type="ECO:0000256" key="1">
    <source>
        <dbReference type="ARBA" id="ARBA00004167"/>
    </source>
</evidence>
<accession>Q6TFR0</accession>
<feature type="region of interest" description="Disordered" evidence="6">
    <location>
        <begin position="115"/>
        <end position="135"/>
    </location>
</feature>
<feature type="compositionally biased region" description="Polar residues" evidence="6">
    <location>
        <begin position="123"/>
        <end position="135"/>
    </location>
</feature>
<dbReference type="GeneID" id="97918286"/>
<dbReference type="RefSeq" id="WP_011154502.1">
    <property type="nucleotide sequence ID" value="NC_005247.1"/>
</dbReference>
<evidence type="ECO:0000256" key="6">
    <source>
        <dbReference type="SAM" id="MobiDB-lite"/>
    </source>
</evidence>
<feature type="region of interest" description="Disordered" evidence="6">
    <location>
        <begin position="1"/>
        <end position="31"/>
    </location>
</feature>
<dbReference type="GO" id="GO:0016020">
    <property type="term" value="C:membrane"/>
    <property type="evidence" value="ECO:0007669"/>
    <property type="project" value="UniProtKB-SubCell"/>
</dbReference>
<evidence type="ECO:0000256" key="3">
    <source>
        <dbReference type="ARBA" id="ARBA00022692"/>
    </source>
</evidence>
<reference evidence="8" key="1">
    <citation type="submission" date="2003-09" db="EMBL/GenBank/DDBJ databases">
        <title>Plasmid diversity in Erwinia amylovora: sequence determination of pEU30 (30,314 bp) and pEL60 (60,145 bp) and analysis of variation in plasmid pEA29.</title>
        <authorList>
            <person name="Foster G.C."/>
            <person name="McGhee G.C."/>
            <person name="Jones A.L."/>
            <person name="Sundin G.W."/>
        </authorList>
    </citation>
    <scope>NUCLEOTIDE SEQUENCE</scope>
    <source>
        <strain evidence="8">UTRJ2</strain>
        <plasmid evidence="8">pEU30</plasmid>
    </source>
</reference>
<dbReference type="InterPro" id="IPR005498">
    <property type="entry name" value="T4SS_VirB10/TraB/TrbI"/>
</dbReference>
<evidence type="ECO:0000256" key="5">
    <source>
        <dbReference type="ARBA" id="ARBA00023136"/>
    </source>
</evidence>
<proteinExistence type="inferred from homology"/>
<dbReference type="AlphaFoldDB" id="Q6TFR0"/>
<name>Q6TFR0_ERWAM</name>
<dbReference type="CDD" id="cd16429">
    <property type="entry name" value="VirB10"/>
    <property type="match status" value="1"/>
</dbReference>
<comment type="subcellular location">
    <subcellularLocation>
        <location evidence="1">Membrane</location>
        <topology evidence="1">Single-pass membrane protein</topology>
    </subcellularLocation>
</comment>
<feature type="compositionally biased region" description="Gly residues" evidence="6">
    <location>
        <begin position="180"/>
        <end position="196"/>
    </location>
</feature>
<organism evidence="8">
    <name type="scientific">Erwinia amylovora</name>
    <name type="common">Fire blight bacteria</name>
    <dbReference type="NCBI Taxonomy" id="552"/>
    <lineage>
        <taxon>Bacteria</taxon>
        <taxon>Pseudomonadati</taxon>
        <taxon>Pseudomonadota</taxon>
        <taxon>Gammaproteobacteria</taxon>
        <taxon>Enterobacterales</taxon>
        <taxon>Erwiniaceae</taxon>
        <taxon>Erwinia</taxon>
    </lineage>
</organism>
<dbReference type="Gene3D" id="2.40.128.260">
    <property type="entry name" value="Type IV secretion system, VirB10/TraB/TrbI"/>
    <property type="match status" value="2"/>
</dbReference>
<dbReference type="InterPro" id="IPR042217">
    <property type="entry name" value="T4SS_VirB10/TrbI"/>
</dbReference>
<dbReference type="Pfam" id="PF03743">
    <property type="entry name" value="TrbI"/>
    <property type="match status" value="1"/>
</dbReference>